<reference evidence="1" key="1">
    <citation type="submission" date="2023-06" db="EMBL/GenBank/DDBJ databases">
        <authorList>
            <person name="Kurt Z."/>
        </authorList>
    </citation>
    <scope>NUCLEOTIDE SEQUENCE</scope>
</reference>
<evidence type="ECO:0000313" key="7">
    <source>
        <dbReference type="Proteomes" id="UP001642409"/>
    </source>
</evidence>
<dbReference type="EMBL" id="CATOUU010000031">
    <property type="protein sequence ID" value="CAI9913672.1"/>
    <property type="molecule type" value="Genomic_DNA"/>
</dbReference>
<evidence type="ECO:0000313" key="2">
    <source>
        <dbReference type="EMBL" id="CAI9951900.1"/>
    </source>
</evidence>
<organism evidence="1">
    <name type="scientific">Hexamita inflata</name>
    <dbReference type="NCBI Taxonomy" id="28002"/>
    <lineage>
        <taxon>Eukaryota</taxon>
        <taxon>Metamonada</taxon>
        <taxon>Diplomonadida</taxon>
        <taxon>Hexamitidae</taxon>
        <taxon>Hexamitinae</taxon>
        <taxon>Hexamita</taxon>
    </lineage>
</organism>
<evidence type="ECO:0000313" key="4">
    <source>
        <dbReference type="EMBL" id="CAL6092893.1"/>
    </source>
</evidence>
<proteinExistence type="predicted"/>
<name>A0AA86N626_9EUKA</name>
<dbReference type="Proteomes" id="UP001642409">
    <property type="component" value="Unassembled WGS sequence"/>
</dbReference>
<sequence length="431" mass="49685">MIPILIALLDCEVSPFPRTLYPEDSGLSIFFTQSGIEKWFRVLLNDGMLNISGLKFPDIKTTLNLGVTKMDMMLTDIIVSEFSVEETGVMMKDDNVLPIVLFGARFVLRFNWRIQQQSYPYTKDGGTGQVIVSDTDFQTHCTIGCDFEVCPNHLVVDILHMELQIGVFKVVLDGGSSWLYQSMLDLIMGVLQLELEKLISGFLSSTVVKLLNELLNKYVSYEPYRQFERLTKDERFVSQWVIRDGYMFALLSGYVYHVNDYSDEFVTRDKLGRVTYNRFNVESEITVSEACFNNLYYVVHKYEDAYSCPGQFEVTAAPVIEFYSAAALLTLRLLVNDSAVNVQLKGEPKYAKVQAEKNNTAYYFQFEKYGVRSEDLTLDLDSLQQVVVDNINFVMKTYYYLQMNSYIYDTDRYSYSLDPLGKVLRVFQPYE</sequence>
<evidence type="ECO:0000313" key="3">
    <source>
        <dbReference type="EMBL" id="CAI9951906.1"/>
    </source>
</evidence>
<keyword evidence="7" id="KW-1185">Reference proteome</keyword>
<dbReference type="EMBL" id="CAXDID020000924">
    <property type="protein sequence ID" value="CAL6115873.1"/>
    <property type="molecule type" value="Genomic_DNA"/>
</dbReference>
<evidence type="ECO:0000313" key="6">
    <source>
        <dbReference type="EMBL" id="CAL6115873.1"/>
    </source>
</evidence>
<dbReference type="GO" id="GO:0008289">
    <property type="term" value="F:lipid binding"/>
    <property type="evidence" value="ECO:0007669"/>
    <property type="project" value="InterPro"/>
</dbReference>
<dbReference type="PANTHER" id="PTHR46801">
    <property type="entry name" value="OS06G0309200 PROTEIN"/>
    <property type="match status" value="1"/>
</dbReference>
<dbReference type="EMBL" id="CATOUU010000827">
    <property type="protein sequence ID" value="CAI9951900.1"/>
    <property type="molecule type" value="Genomic_DNA"/>
</dbReference>
<dbReference type="EMBL" id="CAXDID020000449">
    <property type="protein sequence ID" value="CAL6092893.1"/>
    <property type="molecule type" value="Genomic_DNA"/>
</dbReference>
<gene>
    <name evidence="1" type="ORF">HINF_LOCUS1317</name>
    <name evidence="2" type="ORF">HINF_LOCUS39545</name>
    <name evidence="3" type="ORF">HINF_LOCUS39551</name>
    <name evidence="4" type="ORF">HINF_LOCUS66515</name>
    <name evidence="5" type="ORF">HINF_LOCUS66521</name>
    <name evidence="6" type="ORF">HINF_LOCUS78817</name>
</gene>
<dbReference type="InterPro" id="IPR045897">
    <property type="entry name" value="BPI/LBP_pln"/>
</dbReference>
<reference evidence="4 7" key="2">
    <citation type="submission" date="2024-07" db="EMBL/GenBank/DDBJ databases">
        <authorList>
            <person name="Akdeniz Z."/>
        </authorList>
    </citation>
    <scope>NUCLEOTIDE SEQUENCE [LARGE SCALE GENOMIC DNA]</scope>
</reference>
<dbReference type="SUPFAM" id="SSF55394">
    <property type="entry name" value="Bactericidal permeability-increasing protein, BPI"/>
    <property type="match status" value="1"/>
</dbReference>
<dbReference type="EMBL" id="CATOUU010000827">
    <property type="protein sequence ID" value="CAI9951906.1"/>
    <property type="molecule type" value="Genomic_DNA"/>
</dbReference>
<dbReference type="InterPro" id="IPR017943">
    <property type="entry name" value="Bactericidal_perm-incr_a/b_dom"/>
</dbReference>
<evidence type="ECO:0000313" key="5">
    <source>
        <dbReference type="EMBL" id="CAL6092899.1"/>
    </source>
</evidence>
<evidence type="ECO:0000313" key="1">
    <source>
        <dbReference type="EMBL" id="CAI9913672.1"/>
    </source>
</evidence>
<comment type="caution">
    <text evidence="1">The sequence shown here is derived from an EMBL/GenBank/DDBJ whole genome shotgun (WGS) entry which is preliminary data.</text>
</comment>
<dbReference type="EMBL" id="CAXDID020000449">
    <property type="protein sequence ID" value="CAL6092899.1"/>
    <property type="molecule type" value="Genomic_DNA"/>
</dbReference>
<accession>A0AA86N626</accession>
<dbReference type="AlphaFoldDB" id="A0AA86N626"/>
<dbReference type="Gene3D" id="3.15.10.10">
    <property type="entry name" value="Bactericidal permeability-increasing protein, domain 1"/>
    <property type="match status" value="1"/>
</dbReference>
<dbReference type="PANTHER" id="PTHR46801:SF2">
    <property type="entry name" value="LIPOPOLYSACCHARIDE-BINDING PROTEIN"/>
    <property type="match status" value="1"/>
</dbReference>
<protein>
    <submittedName>
        <fullName evidence="1">Uncharacterized protein</fullName>
    </submittedName>
</protein>